<keyword evidence="6" id="KW-1185">Reference proteome</keyword>
<reference evidence="5 6" key="1">
    <citation type="submission" date="2018-06" db="EMBL/GenBank/DDBJ databases">
        <title>Genomic insight into two independent archaeal endosymbiosis events.</title>
        <authorList>
            <person name="Lind A.E."/>
            <person name="Lewis W.H."/>
            <person name="Spang A."/>
            <person name="Guy L."/>
            <person name="Embley M.T."/>
            <person name="Ettema T.J.G."/>
        </authorList>
    </citation>
    <scope>NUCLEOTIDE SEQUENCE [LARGE SCALE GENOMIC DNA]</scope>
    <source>
        <strain evidence="5">NOE</strain>
    </source>
</reference>
<evidence type="ECO:0000259" key="4">
    <source>
        <dbReference type="SMART" id="SM01022"/>
    </source>
</evidence>
<dbReference type="SUPFAM" id="SSF88697">
    <property type="entry name" value="PUA domain-like"/>
    <property type="match status" value="1"/>
</dbReference>
<gene>
    <name evidence="5" type="primary">ycf3</name>
    <name evidence="5" type="ORF">ALNOE001_10400</name>
</gene>
<dbReference type="CDD" id="cd06552">
    <property type="entry name" value="ASCH_yqfb_like"/>
    <property type="match status" value="1"/>
</dbReference>
<dbReference type="PROSITE" id="PS50005">
    <property type="entry name" value="TPR"/>
    <property type="match status" value="6"/>
</dbReference>
<dbReference type="Pfam" id="PF13181">
    <property type="entry name" value="TPR_8"/>
    <property type="match status" value="2"/>
</dbReference>
<dbReference type="InterPro" id="IPR015947">
    <property type="entry name" value="PUA-like_sf"/>
</dbReference>
<keyword evidence="1" id="KW-0677">Repeat</keyword>
<protein>
    <submittedName>
        <fullName evidence="5">Photosystem I assembly protein Ycf3</fullName>
    </submittedName>
</protein>
<dbReference type="PANTHER" id="PTHR44943">
    <property type="entry name" value="CELLULOSE SYNTHASE OPERON PROTEIN C"/>
    <property type="match status" value="1"/>
</dbReference>
<dbReference type="InterPro" id="IPR019734">
    <property type="entry name" value="TPR_rpt"/>
</dbReference>
<proteinExistence type="predicted"/>
<feature type="repeat" description="TPR" evidence="3">
    <location>
        <begin position="122"/>
        <end position="155"/>
    </location>
</feature>
<feature type="domain" description="ASCH" evidence="4">
    <location>
        <begin position="4"/>
        <end position="110"/>
    </location>
</feature>
<sequence>MPIISFGSQDIDLITGKRTMTIRKLWKNPLKVGDRLHCYWNLISKEKKKIFEAEITDVQIISFKDLKNDDGIAKEEGYEDSKTMIREFKKMYVNDIDDDLFQIIRFKKLEIDEWEGEKIDEKSMITQRADILFDSGKYDKSAMCYTAALKFDPNDVYLLNKKGDNLTRLGKFEEAIDCYNKALEIEPTNEYIWNNKAIAFLNSGNLEKALESNSNAMDSNSKNPVVLYWRGFILEVLGKFEDALTVYDELLEIDNKNPEVWNARGNLLFEMENPEEALESYDKALELCFEDEIDSEAQNRKGNALLDLERFDEALDAYDKAIEIAKNNLKDPSYFILNKGVVLMELNNFQEAMETFTQVLAIDPKNDDAKVLRDECLENL</sequence>
<dbReference type="Gene3D" id="2.30.130.30">
    <property type="entry name" value="Hypothetical protein"/>
    <property type="match status" value="1"/>
</dbReference>
<evidence type="ECO:0000256" key="2">
    <source>
        <dbReference type="ARBA" id="ARBA00022803"/>
    </source>
</evidence>
<dbReference type="InterPro" id="IPR013105">
    <property type="entry name" value="TPR_2"/>
</dbReference>
<dbReference type="PROSITE" id="PS50293">
    <property type="entry name" value="TPR_REGION"/>
    <property type="match status" value="2"/>
</dbReference>
<dbReference type="SMART" id="SM01022">
    <property type="entry name" value="ASCH"/>
    <property type="match status" value="1"/>
</dbReference>
<dbReference type="Proteomes" id="UP000253099">
    <property type="component" value="Unassembled WGS sequence"/>
</dbReference>
<feature type="repeat" description="TPR" evidence="3">
    <location>
        <begin position="224"/>
        <end position="257"/>
    </location>
</feature>
<dbReference type="AlphaFoldDB" id="A0A366MD67"/>
<evidence type="ECO:0000313" key="5">
    <source>
        <dbReference type="EMBL" id="RBQ23439.1"/>
    </source>
</evidence>
<dbReference type="SUPFAM" id="SSF48452">
    <property type="entry name" value="TPR-like"/>
    <property type="match status" value="2"/>
</dbReference>
<evidence type="ECO:0000256" key="1">
    <source>
        <dbReference type="ARBA" id="ARBA00022737"/>
    </source>
</evidence>
<dbReference type="InterPro" id="IPR011990">
    <property type="entry name" value="TPR-like_helical_dom_sf"/>
</dbReference>
<comment type="caution">
    <text evidence="5">The sequence shown here is derived from an EMBL/GenBank/DDBJ whole genome shotgun (WGS) entry which is preliminary data.</text>
</comment>
<feature type="repeat" description="TPR" evidence="3">
    <location>
        <begin position="333"/>
        <end position="366"/>
    </location>
</feature>
<feature type="repeat" description="TPR" evidence="3">
    <location>
        <begin position="295"/>
        <end position="328"/>
    </location>
</feature>
<evidence type="ECO:0000313" key="6">
    <source>
        <dbReference type="Proteomes" id="UP000253099"/>
    </source>
</evidence>
<feature type="repeat" description="TPR" evidence="3">
    <location>
        <begin position="156"/>
        <end position="189"/>
    </location>
</feature>
<dbReference type="Pfam" id="PF13424">
    <property type="entry name" value="TPR_12"/>
    <property type="match status" value="1"/>
</dbReference>
<dbReference type="Pfam" id="PF04266">
    <property type="entry name" value="ASCH"/>
    <property type="match status" value="1"/>
</dbReference>
<dbReference type="SMART" id="SM00028">
    <property type="entry name" value="TPR"/>
    <property type="match status" value="7"/>
</dbReference>
<dbReference type="InterPro" id="IPR051685">
    <property type="entry name" value="Ycf3/AcsC/BcsC/TPR_MFPF"/>
</dbReference>
<feature type="repeat" description="TPR" evidence="3">
    <location>
        <begin position="258"/>
        <end position="291"/>
    </location>
</feature>
<dbReference type="EMBL" id="NIZT01000025">
    <property type="protein sequence ID" value="RBQ23439.1"/>
    <property type="molecule type" value="Genomic_DNA"/>
</dbReference>
<dbReference type="PANTHER" id="PTHR44943:SF8">
    <property type="entry name" value="TPR REPEAT-CONTAINING PROTEIN MJ0263"/>
    <property type="match status" value="1"/>
</dbReference>
<dbReference type="Pfam" id="PF13414">
    <property type="entry name" value="TPR_11"/>
    <property type="match status" value="1"/>
</dbReference>
<evidence type="ECO:0000256" key="3">
    <source>
        <dbReference type="PROSITE-ProRule" id="PRU00339"/>
    </source>
</evidence>
<name>A0A366MD67_9EURY</name>
<dbReference type="Gene3D" id="1.25.40.10">
    <property type="entry name" value="Tetratricopeptide repeat domain"/>
    <property type="match status" value="3"/>
</dbReference>
<organism evidence="5 6">
    <name type="scientific">Candidatus Methanobinarius endosymbioticus</name>
    <dbReference type="NCBI Taxonomy" id="2006182"/>
    <lineage>
        <taxon>Archaea</taxon>
        <taxon>Methanobacteriati</taxon>
        <taxon>Methanobacteriota</taxon>
        <taxon>Methanomada group</taxon>
        <taxon>Methanobacteria</taxon>
        <taxon>Methanobacteriales</taxon>
        <taxon>Methanobacteriaceae</taxon>
        <taxon>Candidatus Methanobinarius</taxon>
    </lineage>
</organism>
<dbReference type="InterPro" id="IPR007374">
    <property type="entry name" value="ASCH_domain"/>
</dbReference>
<dbReference type="Pfam" id="PF07719">
    <property type="entry name" value="TPR_2"/>
    <property type="match status" value="1"/>
</dbReference>
<accession>A0A366MD67</accession>
<keyword evidence="2 3" id="KW-0802">TPR repeat</keyword>